<dbReference type="PROSITE" id="PS51257">
    <property type="entry name" value="PROKAR_LIPOPROTEIN"/>
    <property type="match status" value="1"/>
</dbReference>
<dbReference type="Proteomes" id="UP000249134">
    <property type="component" value="Chromosome 1"/>
</dbReference>
<keyword evidence="2" id="KW-0449">Lipoprotein</keyword>
<reference evidence="2 3" key="1">
    <citation type="submission" date="2018-06" db="EMBL/GenBank/DDBJ databases">
        <authorList>
            <consortium name="Pathogen Informatics"/>
            <person name="Doyle S."/>
        </authorList>
    </citation>
    <scope>NUCLEOTIDE SEQUENCE [LARGE SCALE GENOMIC DNA]</scope>
    <source>
        <strain evidence="2 3">NCTC4824</strain>
    </source>
</reference>
<organism evidence="2 3">
    <name type="scientific">Lederbergia lenta</name>
    <name type="common">Bacillus lentus</name>
    <dbReference type="NCBI Taxonomy" id="1467"/>
    <lineage>
        <taxon>Bacteria</taxon>
        <taxon>Bacillati</taxon>
        <taxon>Bacillota</taxon>
        <taxon>Bacilli</taxon>
        <taxon>Bacillales</taxon>
        <taxon>Bacillaceae</taxon>
        <taxon>Lederbergia</taxon>
    </lineage>
</organism>
<sequence>MRLTVKFCILMNVIIILLLSGCIEKSMDASPSPEPLNKSESNESNSVNLPVVPLDVGSGKFEKSYGWLDDQTILYSYVDKGKYYVSSYELYKGDSEIIFASSTPIVNVIIHPMQEKLLIHTSPSTHGAEVFITDAQGDISFSTEIESYELAIEWNKKDATQMFITAFYEDWTYDIHHLDLSTNNMNKVPHLEPFMKWLGNSVIEQRWNENDEAFFAPLWKTFIDRDKKTELLKDEVYRFDVFSDYLMVITIPKNNQTVFEYQFFDLSMKRKNLLEKPNLTQYADWLIPYYDYNVAENKFITFAPETHASVDTYNDGFKLIELDLDDGKEKELIVDIDNQPISCAASGNQCLYGYQLENLLNLKTGKIEKIMKDNKAE</sequence>
<dbReference type="RefSeq" id="WP_066137448.1">
    <property type="nucleotide sequence ID" value="NZ_CBCSGM010000001.1"/>
</dbReference>
<dbReference type="STRING" id="1348624.GCA_001591545_00798"/>
<dbReference type="KEGG" id="blen:NCTC4824_01719"/>
<dbReference type="EMBL" id="LS483476">
    <property type="protein sequence ID" value="SQI56071.1"/>
    <property type="molecule type" value="Genomic_DNA"/>
</dbReference>
<dbReference type="AlphaFoldDB" id="A0A2X4VZ17"/>
<dbReference type="Pfam" id="PF21101">
    <property type="entry name" value="YqgU"/>
    <property type="match status" value="1"/>
</dbReference>
<name>A0A2X4VZ17_LEDLE</name>
<evidence type="ECO:0000259" key="1">
    <source>
        <dbReference type="Pfam" id="PF21101"/>
    </source>
</evidence>
<accession>A0A2X4VZ17</accession>
<dbReference type="InterPro" id="IPR048421">
    <property type="entry name" value="YqgU_beta-prop"/>
</dbReference>
<protein>
    <submittedName>
        <fullName evidence="2">Lipoprotein</fullName>
    </submittedName>
</protein>
<evidence type="ECO:0000313" key="2">
    <source>
        <dbReference type="EMBL" id="SQI56071.1"/>
    </source>
</evidence>
<gene>
    <name evidence="2" type="primary">yqgU</name>
    <name evidence="2" type="ORF">NCTC4824_01719</name>
</gene>
<evidence type="ECO:0000313" key="3">
    <source>
        <dbReference type="Proteomes" id="UP000249134"/>
    </source>
</evidence>
<keyword evidence="3" id="KW-1185">Reference proteome</keyword>
<feature type="domain" description="YqgU-like 6-bladed beta-propeller" evidence="1">
    <location>
        <begin position="90"/>
        <end position="353"/>
    </location>
</feature>
<proteinExistence type="predicted"/>